<accession>A0AA38LXE8</accession>
<protein>
    <submittedName>
        <fullName evidence="2">Uncharacterized protein</fullName>
    </submittedName>
</protein>
<gene>
    <name evidence="2" type="ORF">MKK02DRAFT_42945</name>
</gene>
<name>A0AA38LXE8_9TREE</name>
<evidence type="ECO:0000313" key="3">
    <source>
        <dbReference type="Proteomes" id="UP001164286"/>
    </source>
</evidence>
<feature type="transmembrane region" description="Helical" evidence="1">
    <location>
        <begin position="56"/>
        <end position="75"/>
    </location>
</feature>
<evidence type="ECO:0000313" key="2">
    <source>
        <dbReference type="EMBL" id="KAI9638548.1"/>
    </source>
</evidence>
<dbReference type="GeneID" id="77731421"/>
<keyword evidence="1" id="KW-0472">Membrane</keyword>
<dbReference type="AlphaFoldDB" id="A0AA38LXE8"/>
<keyword evidence="1" id="KW-0812">Transmembrane</keyword>
<evidence type="ECO:0000256" key="1">
    <source>
        <dbReference type="SAM" id="Phobius"/>
    </source>
</evidence>
<proteinExistence type="predicted"/>
<dbReference type="RefSeq" id="XP_052948325.1">
    <property type="nucleotide sequence ID" value="XM_053092216.1"/>
</dbReference>
<dbReference type="Proteomes" id="UP001164286">
    <property type="component" value="Unassembled WGS sequence"/>
</dbReference>
<comment type="caution">
    <text evidence="2">The sequence shown here is derived from an EMBL/GenBank/DDBJ whole genome shotgun (WGS) entry which is preliminary data.</text>
</comment>
<organism evidence="2 3">
    <name type="scientific">Dioszegia hungarica</name>
    <dbReference type="NCBI Taxonomy" id="4972"/>
    <lineage>
        <taxon>Eukaryota</taxon>
        <taxon>Fungi</taxon>
        <taxon>Dikarya</taxon>
        <taxon>Basidiomycota</taxon>
        <taxon>Agaricomycotina</taxon>
        <taxon>Tremellomycetes</taxon>
        <taxon>Tremellales</taxon>
        <taxon>Bulleribasidiaceae</taxon>
        <taxon>Dioszegia</taxon>
    </lineage>
</organism>
<keyword evidence="1" id="KW-1133">Transmembrane helix</keyword>
<sequence length="384" mass="42614">MKRLRTTKLSKQDEDTTTRARVIEPDIWRRVLWFLKREVPAPLSKPARKEVRQGDLVAVMLVCTTIYDIAVPLLYSSVICENLTALLYIHPAADSSPRLAGKVSHLGLVKRLYLEQTDKTHIPRDADTMSDAYDAQLSDLQRALDTPSFSNTPGAFPNLETLALSSIFGPADQMSSHRFCRSHTAPDRGRRLRELADLMPRLLLSPRLRHVCQRGGGGLLNFPALLHDPPPSLSSAVLTTHIQPGEEYWSIPLGQPCIWVFDSPGRHPHATVRKTVEAVLSLLGSMRPWSAQPKYQRFLLTIYASDHQVPGGVTLTGGSANFRKLPPGWRWNGARAIYEPGQEVTDLQEAMKAIQGRMAGFGGGKDEIKWLPGCQAGRCSACEL</sequence>
<reference evidence="2" key="1">
    <citation type="journal article" date="2022" name="G3 (Bethesda)">
        <title>High quality genome of the basidiomycete yeast Dioszegia hungarica PDD-24b-2 isolated from cloud water.</title>
        <authorList>
            <person name="Jarrige D."/>
            <person name="Haridas S."/>
            <person name="Bleykasten-Grosshans C."/>
            <person name="Joly M."/>
            <person name="Nadalig T."/>
            <person name="Sancelme M."/>
            <person name="Vuilleumier S."/>
            <person name="Grigoriev I.V."/>
            <person name="Amato P."/>
            <person name="Bringel F."/>
        </authorList>
    </citation>
    <scope>NUCLEOTIDE SEQUENCE</scope>
    <source>
        <strain evidence="2">PDD-24b-2</strain>
    </source>
</reference>
<keyword evidence="3" id="KW-1185">Reference proteome</keyword>
<dbReference type="EMBL" id="JAKWFO010000003">
    <property type="protein sequence ID" value="KAI9638548.1"/>
    <property type="molecule type" value="Genomic_DNA"/>
</dbReference>